<evidence type="ECO:0008006" key="5">
    <source>
        <dbReference type="Google" id="ProtNLM"/>
    </source>
</evidence>
<keyword evidence="4" id="KW-1185">Reference proteome</keyword>
<dbReference type="InterPro" id="IPR032436">
    <property type="entry name" value="URB1_C"/>
</dbReference>
<dbReference type="AlphaFoldDB" id="A0AA38MN02"/>
<reference evidence="3" key="1">
    <citation type="journal article" date="2023" name="G3 (Bethesda)">
        <title>Whole genome assemblies of Zophobas morio and Tenebrio molitor.</title>
        <authorList>
            <person name="Kaur S."/>
            <person name="Stinson S.A."/>
            <person name="diCenzo G.C."/>
        </authorList>
    </citation>
    <scope>NUCLEOTIDE SEQUENCE</scope>
    <source>
        <strain evidence="3">QUZm001</strain>
    </source>
</reference>
<proteinExistence type="predicted"/>
<gene>
    <name evidence="3" type="ORF">Zmor_006016</name>
</gene>
<dbReference type="GO" id="GO:0000463">
    <property type="term" value="P:maturation of LSU-rRNA from tricistronic rRNA transcript (SSU-rRNA, 5.8S rRNA, LSU-rRNA)"/>
    <property type="evidence" value="ECO:0007669"/>
    <property type="project" value="TreeGrafter"/>
</dbReference>
<dbReference type="Proteomes" id="UP001168821">
    <property type="component" value="Unassembled WGS sequence"/>
</dbReference>
<feature type="domain" description="URB1 N-terminal" evidence="1">
    <location>
        <begin position="13"/>
        <end position="236"/>
    </location>
</feature>
<protein>
    <recommendedName>
        <fullName evidence="5">Nucleolar pre-ribosomal-associated protein 1</fullName>
    </recommendedName>
</protein>
<feature type="domain" description="URB1 C-terminal" evidence="2">
    <location>
        <begin position="695"/>
        <end position="846"/>
    </location>
</feature>
<accession>A0AA38MN02</accession>
<name>A0AA38MN02_9CUCU</name>
<dbReference type="PANTHER" id="PTHR13500:SF0">
    <property type="entry name" value="NUCLEOLAR PRE-RIBOSOMAL-ASSOCIATED PROTEIN 1"/>
    <property type="match status" value="1"/>
</dbReference>
<dbReference type="InterPro" id="IPR039844">
    <property type="entry name" value="URB1"/>
</dbReference>
<evidence type="ECO:0000259" key="1">
    <source>
        <dbReference type="Pfam" id="PF11707"/>
    </source>
</evidence>
<sequence length="847" mass="95993">MLGLSSSMKERVVTLKALTTMVTFSAVLAKDVLLNVNFNPTNLELLTKFGEGKNEARAALIHFITAFLVDGHFPTLSVLLEKKGLMTSIIRGLQFNRTDVVVLLVTAMTNHILENSHCQFVQLGRTRWAADHKKHKIVAVDEVEKSKVNEVVHAFLLVLCTSHKFGVIFKDPALGLERRQNNLMFTVLDSLERPWEHSYPGELVIKICRACPDLAKTVWTSVKTFLEPRWTEKWLKTINLAHKLVDEFESDCIDFAVDNFTVHQDALKDTEKKNSFKFWEYVVSCEDCRYVEAILANMTFLENFTIFVVDDFSTKFILGVVQSLKSVIVEDYLNSTKTISPCANSSWTERKPDYKLTFETNRDEICSKRGLILSLLDVAVKLYEHDDATLEKIFTKLATVVWGFWSTKPFHVYLVKKVFDKVDKSGKVFGNMVMTFVHLVMGLLKQKSGTKDNLGDVGEVVVGFLREVEVVGLSGSEDLRTFCKLSLKHGEGGDGVLVTMLTELVYLCVVEEGKLILEMLLSHSQFLDVLLGDNKKLEVLGLWKAICTKWPQFVERNHVPILLSAYKGTKSETTTLSLLKMYEFRPDQTKFFDFKPFLWGRAAASHYSVRSDVQKVLWRQPKTADVLNNLHLPIILATISDPLHPDSYDLDYFLPLFSHILAPENPIATYKLTKSGALALSLTGFRGDKNQILATCHILQRFYFHPEARQTSKDNPLWLRFVEAVCKGVAVLDDFKINNFVGVYLARTALVLTQPTEVMYVPLSQYLGAKDALDFSTIPELYTLLHSPHVQSKEHKRFILEVVRDGLKTAGNFTTLLRSMGFKLISELCSSTVCDPQTKLLVLVLLE</sequence>
<dbReference type="GO" id="GO:0000466">
    <property type="term" value="P:maturation of 5.8S rRNA from tricistronic rRNA transcript (SSU-rRNA, 5.8S rRNA, LSU-rRNA)"/>
    <property type="evidence" value="ECO:0007669"/>
    <property type="project" value="TreeGrafter"/>
</dbReference>
<dbReference type="EMBL" id="JALNTZ010000002">
    <property type="protein sequence ID" value="KAJ3661628.1"/>
    <property type="molecule type" value="Genomic_DNA"/>
</dbReference>
<dbReference type="Pfam" id="PF16201">
    <property type="entry name" value="NopRA1"/>
    <property type="match status" value="1"/>
</dbReference>
<dbReference type="InterPro" id="IPR021714">
    <property type="entry name" value="URB1_N"/>
</dbReference>
<comment type="caution">
    <text evidence="3">The sequence shown here is derived from an EMBL/GenBank/DDBJ whole genome shotgun (WGS) entry which is preliminary data.</text>
</comment>
<dbReference type="GO" id="GO:0005730">
    <property type="term" value="C:nucleolus"/>
    <property type="evidence" value="ECO:0007669"/>
    <property type="project" value="TreeGrafter"/>
</dbReference>
<organism evidence="3 4">
    <name type="scientific">Zophobas morio</name>
    <dbReference type="NCBI Taxonomy" id="2755281"/>
    <lineage>
        <taxon>Eukaryota</taxon>
        <taxon>Metazoa</taxon>
        <taxon>Ecdysozoa</taxon>
        <taxon>Arthropoda</taxon>
        <taxon>Hexapoda</taxon>
        <taxon>Insecta</taxon>
        <taxon>Pterygota</taxon>
        <taxon>Neoptera</taxon>
        <taxon>Endopterygota</taxon>
        <taxon>Coleoptera</taxon>
        <taxon>Polyphaga</taxon>
        <taxon>Cucujiformia</taxon>
        <taxon>Tenebrionidae</taxon>
        <taxon>Zophobas</taxon>
    </lineage>
</organism>
<dbReference type="PANTHER" id="PTHR13500">
    <property type="entry name" value="NUCLEOLAR PRERIBOSOMAL-ASSOCIATED PROTEIN 1"/>
    <property type="match status" value="1"/>
</dbReference>
<evidence type="ECO:0000313" key="3">
    <source>
        <dbReference type="EMBL" id="KAJ3661628.1"/>
    </source>
</evidence>
<dbReference type="Pfam" id="PF11707">
    <property type="entry name" value="Npa1"/>
    <property type="match status" value="1"/>
</dbReference>
<evidence type="ECO:0000259" key="2">
    <source>
        <dbReference type="Pfam" id="PF16201"/>
    </source>
</evidence>
<evidence type="ECO:0000313" key="4">
    <source>
        <dbReference type="Proteomes" id="UP001168821"/>
    </source>
</evidence>